<gene>
    <name evidence="2" type="ORF">GA0070611_5355</name>
</gene>
<dbReference type="Proteomes" id="UP000199385">
    <property type="component" value="Chromosome I"/>
</dbReference>
<reference evidence="3" key="1">
    <citation type="submission" date="2016-06" db="EMBL/GenBank/DDBJ databases">
        <authorList>
            <person name="Varghese N."/>
            <person name="Submissions Spin"/>
        </authorList>
    </citation>
    <scope>NUCLEOTIDE SEQUENCE [LARGE SCALE GENOMIC DNA]</scope>
    <source>
        <strain evidence="3">DSM 44815</strain>
    </source>
</reference>
<organism evidence="2 3">
    <name type="scientific">Micromonospora auratinigra</name>
    <dbReference type="NCBI Taxonomy" id="261654"/>
    <lineage>
        <taxon>Bacteria</taxon>
        <taxon>Bacillati</taxon>
        <taxon>Actinomycetota</taxon>
        <taxon>Actinomycetes</taxon>
        <taxon>Micromonosporales</taxon>
        <taxon>Micromonosporaceae</taxon>
        <taxon>Micromonospora</taxon>
    </lineage>
</organism>
<evidence type="ECO:0000313" key="3">
    <source>
        <dbReference type="Proteomes" id="UP000199385"/>
    </source>
</evidence>
<sequence length="57" mass="6060">MTADDRENANQRIDPTWDDPARVARRAEMREQMLAVVDDAGDTGDPEAAGADSAASG</sequence>
<evidence type="ECO:0000313" key="2">
    <source>
        <dbReference type="EMBL" id="SBT51815.1"/>
    </source>
</evidence>
<protein>
    <submittedName>
        <fullName evidence="2">Uncharacterized protein</fullName>
    </submittedName>
</protein>
<dbReference type="AlphaFoldDB" id="A0A1A9A6U0"/>
<feature type="region of interest" description="Disordered" evidence="1">
    <location>
        <begin position="37"/>
        <end position="57"/>
    </location>
</feature>
<dbReference type="RefSeq" id="WP_157740390.1">
    <property type="nucleotide sequence ID" value="NZ_LT594323.1"/>
</dbReference>
<dbReference type="STRING" id="261654.GA0070611_5355"/>
<evidence type="ECO:0000256" key="1">
    <source>
        <dbReference type="SAM" id="MobiDB-lite"/>
    </source>
</evidence>
<dbReference type="PATRIC" id="fig|261654.4.peg.5425"/>
<accession>A0A1A9A6U0</accession>
<dbReference type="EMBL" id="LT594323">
    <property type="protein sequence ID" value="SBT51815.1"/>
    <property type="molecule type" value="Genomic_DNA"/>
</dbReference>
<keyword evidence="3" id="KW-1185">Reference proteome</keyword>
<proteinExistence type="predicted"/>
<name>A0A1A9A6U0_9ACTN</name>